<dbReference type="InterPro" id="IPR012337">
    <property type="entry name" value="RNaseH-like_sf"/>
</dbReference>
<dbReference type="PRINTS" id="PR00868">
    <property type="entry name" value="DNAPOLI"/>
</dbReference>
<sequence>MLIITQHHRSLGNLLGFLSWWSASLQKQWLEGAKPALLCYNKAMENKNKLLLIDGSSVAFRAFFALYNQIDRFKNHSGLHTNAIYGFHLMLDHMMKRVQPTHVLVAFDAGKTTFRTEMYADYKAGRAKTPEEFREQFPYIREMLTALGIAYYELEHYEADDIIGTLDKMAERTEVPFDVTIVSGDKDLIQLADENTVVEISKKGVAEFEEFTPAYLMEKMGLTPNQFIDLKALMGDKSDNIPGVTKIGEKTGLKLLHEFGSLEGIYEHVEGFKASKMKENLLNDRDQAFLSKTLATINTTSPITIGLDDIVYNGPDVASLSKLYDEMDFVQLKKGLASQMPQEAIAAVSYQEVTSLSDDLFSDEDIFYFEVLRDNYHREDIIGFAWGHGEQIYVSTDLSLLSTDLFKKVFEKPIATYDFKRSKVLLSHLGLDLVAPSYDARLANYLLSNVEDNELTTIARLFTDISLEADDSIYGKGVKRAVPEKEVLLGHLARKVKVLLDSRSPMVEKLADHDQIGLYHEIELPLANVLAKMEIEGIKVNRATLQDMAEQNKAIIEALTQEIYDMAGQEFNINSPKQLGSILFEKMQLPLEMTKKTKTGYSTAVDVLERLAPIAPIVAKILDYRQITKLQSTYVIGLQDYILADGKIHTRYVQDLTQTGRLSSVDPNLQNIPVRLEQGRLIRKAFTPSQEDAVLLSSDYSQIELRVLAHISGDEHLIAAFNEGADIHTSTAMRVFGIDKAEDVTANDRRNAKAVNFGIVYGISDFGLSNNLGITRKQAKSYIDTYFERYPGIKAYMENVVREAKDKGYVETLFKRRRELPDINSRNFNVRSFAERTAINSPIQGSAADILKIAMINLDNALQAGGFKAKMLLQVHDEIVLEVPNTELAAVKKLVKETMEAAVDLAVPLRADENAGQSWYEAK</sequence>
<dbReference type="Gene3D" id="3.40.50.1010">
    <property type="entry name" value="5'-nuclease"/>
    <property type="match status" value="1"/>
</dbReference>
<evidence type="ECO:0000256" key="6">
    <source>
        <dbReference type="ARBA" id="ARBA00022695"/>
    </source>
</evidence>
<dbReference type="CDD" id="cd09898">
    <property type="entry name" value="H3TH_53EXO"/>
    <property type="match status" value="1"/>
</dbReference>
<evidence type="ECO:0000259" key="19">
    <source>
        <dbReference type="SMART" id="SM00475"/>
    </source>
</evidence>
<dbReference type="Pfam" id="PF02739">
    <property type="entry name" value="5_3_exonuc_N"/>
    <property type="match status" value="1"/>
</dbReference>
<dbReference type="InterPro" id="IPR036397">
    <property type="entry name" value="RNaseH_sf"/>
</dbReference>
<evidence type="ECO:0000256" key="9">
    <source>
        <dbReference type="ARBA" id="ARBA00022763"/>
    </source>
</evidence>
<evidence type="ECO:0000256" key="5">
    <source>
        <dbReference type="ARBA" id="ARBA00022679"/>
    </source>
</evidence>
<dbReference type="Pfam" id="PF00476">
    <property type="entry name" value="DNA_pol_A"/>
    <property type="match status" value="1"/>
</dbReference>
<dbReference type="Gene3D" id="3.30.70.370">
    <property type="match status" value="1"/>
</dbReference>
<dbReference type="InterPro" id="IPR029060">
    <property type="entry name" value="PIN-like_dom_sf"/>
</dbReference>
<evidence type="ECO:0000256" key="13">
    <source>
        <dbReference type="ARBA" id="ARBA00023125"/>
    </source>
</evidence>
<dbReference type="GO" id="GO:0008409">
    <property type="term" value="F:5'-3' exonuclease activity"/>
    <property type="evidence" value="ECO:0007669"/>
    <property type="project" value="InterPro"/>
</dbReference>
<evidence type="ECO:0000256" key="4">
    <source>
        <dbReference type="ARBA" id="ARBA00020311"/>
    </source>
</evidence>
<evidence type="ECO:0000256" key="11">
    <source>
        <dbReference type="ARBA" id="ARBA00022839"/>
    </source>
</evidence>
<feature type="domain" description="5'-3' exonuclease" evidence="19">
    <location>
        <begin position="48"/>
        <end position="313"/>
    </location>
</feature>
<dbReference type="InterPro" id="IPR020045">
    <property type="entry name" value="DNA_polI_H3TH"/>
</dbReference>
<dbReference type="GO" id="GO:0006302">
    <property type="term" value="P:double-strand break repair"/>
    <property type="evidence" value="ECO:0007669"/>
    <property type="project" value="TreeGrafter"/>
</dbReference>
<dbReference type="InterPro" id="IPR002421">
    <property type="entry name" value="5-3_exonuclease"/>
</dbReference>
<dbReference type="SMART" id="SM00482">
    <property type="entry name" value="POLAc"/>
    <property type="match status" value="1"/>
</dbReference>
<dbReference type="SUPFAM" id="SSF56672">
    <property type="entry name" value="DNA/RNA polymerases"/>
    <property type="match status" value="1"/>
</dbReference>
<evidence type="ECO:0000256" key="17">
    <source>
        <dbReference type="RuleBase" id="RU004460"/>
    </source>
</evidence>
<dbReference type="InterPro" id="IPR019760">
    <property type="entry name" value="DNA-dir_DNA_pol_A_CS"/>
</dbReference>
<dbReference type="Pfam" id="PF01367">
    <property type="entry name" value="5_3_exonuc"/>
    <property type="match status" value="1"/>
</dbReference>
<dbReference type="InterPro" id="IPR054690">
    <property type="entry name" value="DNA_polI_exonuclease"/>
</dbReference>
<dbReference type="GO" id="GO:0003887">
    <property type="term" value="F:DNA-directed DNA polymerase activity"/>
    <property type="evidence" value="ECO:0007669"/>
    <property type="project" value="UniProtKB-UniRule"/>
</dbReference>
<dbReference type="SUPFAM" id="SSF88723">
    <property type="entry name" value="PIN domain-like"/>
    <property type="match status" value="1"/>
</dbReference>
<evidence type="ECO:0000256" key="2">
    <source>
        <dbReference type="ARBA" id="ARBA00011541"/>
    </source>
</evidence>
<keyword evidence="14 17" id="KW-0234">DNA repair</keyword>
<dbReference type="FunFam" id="1.20.1060.10:FF:000001">
    <property type="entry name" value="DNA polymerase I"/>
    <property type="match status" value="1"/>
</dbReference>
<evidence type="ECO:0000259" key="18">
    <source>
        <dbReference type="SMART" id="SM00474"/>
    </source>
</evidence>
<name>A0A9X8T167_STREQ</name>
<dbReference type="SMART" id="SM00474">
    <property type="entry name" value="35EXOc"/>
    <property type="match status" value="1"/>
</dbReference>
<evidence type="ECO:0000313" key="21">
    <source>
        <dbReference type="EMBL" id="SQF67837.1"/>
    </source>
</evidence>
<evidence type="ECO:0000256" key="15">
    <source>
        <dbReference type="ARBA" id="ARBA00049244"/>
    </source>
</evidence>
<accession>A0A9X8T167</accession>
<evidence type="ECO:0000259" key="20">
    <source>
        <dbReference type="SMART" id="SM00482"/>
    </source>
</evidence>
<evidence type="ECO:0000256" key="7">
    <source>
        <dbReference type="ARBA" id="ARBA00022705"/>
    </source>
</evidence>
<keyword evidence="7 17" id="KW-0235">DNA replication</keyword>
<dbReference type="EMBL" id="LS483361">
    <property type="protein sequence ID" value="SQF67837.1"/>
    <property type="molecule type" value="Genomic_DNA"/>
</dbReference>
<dbReference type="SMART" id="SM00279">
    <property type="entry name" value="HhH2"/>
    <property type="match status" value="1"/>
</dbReference>
<dbReference type="InterPro" id="IPR036279">
    <property type="entry name" value="5-3_exonuclease_C_sf"/>
</dbReference>
<dbReference type="InterPro" id="IPR008918">
    <property type="entry name" value="HhH2"/>
</dbReference>
<evidence type="ECO:0000256" key="1">
    <source>
        <dbReference type="ARBA" id="ARBA00007705"/>
    </source>
</evidence>
<dbReference type="PANTHER" id="PTHR10133">
    <property type="entry name" value="DNA POLYMERASE I"/>
    <property type="match status" value="1"/>
</dbReference>
<organism evidence="21 22">
    <name type="scientific">Streptococcus dysgalactiae subsp. equisimilis</name>
    <name type="common">Streptococcus equisimilis</name>
    <dbReference type="NCBI Taxonomy" id="119602"/>
    <lineage>
        <taxon>Bacteria</taxon>
        <taxon>Bacillati</taxon>
        <taxon>Bacillota</taxon>
        <taxon>Bacilli</taxon>
        <taxon>Lactobacillales</taxon>
        <taxon>Streptococcaceae</taxon>
        <taxon>Streptococcus</taxon>
    </lineage>
</organism>
<keyword evidence="13 17" id="KW-0238">DNA-binding</keyword>
<dbReference type="NCBIfam" id="NF004397">
    <property type="entry name" value="PRK05755.1"/>
    <property type="match status" value="1"/>
</dbReference>
<evidence type="ECO:0000256" key="3">
    <source>
        <dbReference type="ARBA" id="ARBA00012417"/>
    </source>
</evidence>
<dbReference type="GO" id="GO:0006261">
    <property type="term" value="P:DNA-templated DNA replication"/>
    <property type="evidence" value="ECO:0007669"/>
    <property type="project" value="UniProtKB-UniRule"/>
</dbReference>
<keyword evidence="11" id="KW-0269">Exonuclease</keyword>
<dbReference type="InterPro" id="IPR020046">
    <property type="entry name" value="5-3_exonucl_a-hlix_arch_N"/>
</dbReference>
<dbReference type="FunFam" id="1.10.150.20:FF:000002">
    <property type="entry name" value="DNA polymerase I"/>
    <property type="match status" value="1"/>
</dbReference>
<evidence type="ECO:0000256" key="16">
    <source>
        <dbReference type="NCBIfam" id="TIGR00593"/>
    </source>
</evidence>
<dbReference type="PROSITE" id="PS00447">
    <property type="entry name" value="DNA_POLYMERASE_A"/>
    <property type="match status" value="1"/>
</dbReference>
<dbReference type="SMART" id="SM00475">
    <property type="entry name" value="53EXOc"/>
    <property type="match status" value="1"/>
</dbReference>
<keyword evidence="6 17" id="KW-0548">Nucleotidyltransferase</keyword>
<dbReference type="Gene3D" id="3.30.420.10">
    <property type="entry name" value="Ribonuclease H-like superfamily/Ribonuclease H"/>
    <property type="match status" value="1"/>
</dbReference>
<keyword evidence="9 17" id="KW-0227">DNA damage</keyword>
<dbReference type="InterPro" id="IPR002562">
    <property type="entry name" value="3'-5'_exonuclease_dom"/>
</dbReference>
<evidence type="ECO:0000256" key="12">
    <source>
        <dbReference type="ARBA" id="ARBA00022932"/>
    </source>
</evidence>
<evidence type="ECO:0000256" key="14">
    <source>
        <dbReference type="ARBA" id="ARBA00023204"/>
    </source>
</evidence>
<keyword evidence="12 17" id="KW-0239">DNA-directed DNA polymerase</keyword>
<dbReference type="Proteomes" id="UP000249571">
    <property type="component" value="Chromosome 1"/>
</dbReference>
<dbReference type="FunFam" id="3.40.50.1010:FF:000001">
    <property type="entry name" value="DNA polymerase I"/>
    <property type="match status" value="1"/>
</dbReference>
<feature type="domain" description="3'-5' exonuclease" evidence="18">
    <location>
        <begin position="344"/>
        <end position="511"/>
    </location>
</feature>
<dbReference type="InterPro" id="IPR018320">
    <property type="entry name" value="DNA_polymerase_1"/>
</dbReference>
<evidence type="ECO:0000256" key="10">
    <source>
        <dbReference type="ARBA" id="ARBA00022801"/>
    </source>
</evidence>
<dbReference type="InterPro" id="IPR002298">
    <property type="entry name" value="DNA_polymerase_A"/>
</dbReference>
<dbReference type="NCBIfam" id="TIGR00593">
    <property type="entry name" value="pola"/>
    <property type="match status" value="1"/>
</dbReference>
<dbReference type="Pfam" id="PF22619">
    <property type="entry name" value="DNA_polI_exo1"/>
    <property type="match status" value="1"/>
</dbReference>
<dbReference type="SUPFAM" id="SSF53098">
    <property type="entry name" value="Ribonuclease H-like"/>
    <property type="match status" value="1"/>
</dbReference>
<comment type="subunit">
    <text evidence="2 17">Single-chain monomer with multiple functions.</text>
</comment>
<keyword evidence="8" id="KW-0540">Nuclease</keyword>
<gene>
    <name evidence="21" type="primary">polA_1</name>
    <name evidence="17" type="synonym">polA</name>
    <name evidence="21" type="ORF">NCTC6179_02045</name>
</gene>
<dbReference type="EC" id="2.7.7.7" evidence="3 16"/>
<comment type="similarity">
    <text evidence="1 17">Belongs to the DNA polymerase type-A family.</text>
</comment>
<dbReference type="GO" id="GO:0003677">
    <property type="term" value="F:DNA binding"/>
    <property type="evidence" value="ECO:0007669"/>
    <property type="project" value="UniProtKB-UniRule"/>
</dbReference>
<comment type="catalytic activity">
    <reaction evidence="15 17">
        <text>DNA(n) + a 2'-deoxyribonucleoside 5'-triphosphate = DNA(n+1) + diphosphate</text>
        <dbReference type="Rhea" id="RHEA:22508"/>
        <dbReference type="Rhea" id="RHEA-COMP:17339"/>
        <dbReference type="Rhea" id="RHEA-COMP:17340"/>
        <dbReference type="ChEBI" id="CHEBI:33019"/>
        <dbReference type="ChEBI" id="CHEBI:61560"/>
        <dbReference type="ChEBI" id="CHEBI:173112"/>
        <dbReference type="EC" id="2.7.7.7"/>
    </reaction>
</comment>
<dbReference type="CDD" id="cd09859">
    <property type="entry name" value="PIN_53EXO"/>
    <property type="match status" value="1"/>
</dbReference>
<dbReference type="SUPFAM" id="SSF47807">
    <property type="entry name" value="5' to 3' exonuclease, C-terminal subdomain"/>
    <property type="match status" value="1"/>
</dbReference>
<evidence type="ECO:0000256" key="8">
    <source>
        <dbReference type="ARBA" id="ARBA00022722"/>
    </source>
</evidence>
<dbReference type="GO" id="GO:0008408">
    <property type="term" value="F:3'-5' exonuclease activity"/>
    <property type="evidence" value="ECO:0007669"/>
    <property type="project" value="InterPro"/>
</dbReference>
<dbReference type="Gene3D" id="1.10.150.20">
    <property type="entry name" value="5' to 3' exonuclease, C-terminal subdomain"/>
    <property type="match status" value="2"/>
</dbReference>
<dbReference type="AlphaFoldDB" id="A0A9X8T167"/>
<protein>
    <recommendedName>
        <fullName evidence="4 16">DNA polymerase I</fullName>
        <ecNumber evidence="3 16">2.7.7.7</ecNumber>
    </recommendedName>
</protein>
<dbReference type="InterPro" id="IPR043502">
    <property type="entry name" value="DNA/RNA_pol_sf"/>
</dbReference>
<feature type="domain" description="DNA-directed DNA polymerase family A palm" evidence="20">
    <location>
        <begin position="679"/>
        <end position="887"/>
    </location>
</feature>
<keyword evidence="5 17" id="KW-0808">Transferase</keyword>
<dbReference type="Gene3D" id="1.20.1060.10">
    <property type="entry name" value="Taq DNA Polymerase, Chain T, domain 4"/>
    <property type="match status" value="1"/>
</dbReference>
<keyword evidence="10" id="KW-0378">Hydrolase</keyword>
<proteinExistence type="inferred from homology"/>
<evidence type="ECO:0000313" key="22">
    <source>
        <dbReference type="Proteomes" id="UP000249571"/>
    </source>
</evidence>
<reference evidence="21 22" key="1">
    <citation type="submission" date="2018-06" db="EMBL/GenBank/DDBJ databases">
        <authorList>
            <consortium name="Pathogen Informatics"/>
            <person name="Doyle S."/>
        </authorList>
    </citation>
    <scope>NUCLEOTIDE SEQUENCE [LARGE SCALE GENOMIC DNA]</scope>
    <source>
        <strain evidence="21 22">NCTC6179</strain>
    </source>
</reference>
<dbReference type="PANTHER" id="PTHR10133:SF27">
    <property type="entry name" value="DNA POLYMERASE NU"/>
    <property type="match status" value="1"/>
</dbReference>
<dbReference type="FunFam" id="1.10.150.20:FF:000003">
    <property type="entry name" value="DNA polymerase I"/>
    <property type="match status" value="1"/>
</dbReference>
<dbReference type="InterPro" id="IPR001098">
    <property type="entry name" value="DNA-dir_DNA_pol_A_palm_dom"/>
</dbReference>
<dbReference type="CDD" id="cd08637">
    <property type="entry name" value="DNA_pol_A_pol_I_C"/>
    <property type="match status" value="1"/>
</dbReference>
<dbReference type="CDD" id="cd06140">
    <property type="entry name" value="DNA_polA_I_Bacillus_like_exo"/>
    <property type="match status" value="1"/>
</dbReference>